<keyword evidence="4" id="KW-0175">Coiled coil</keyword>
<accession>A0AAD1XGP4</accession>
<reference evidence="6" key="1">
    <citation type="submission" date="2023-07" db="EMBL/GenBank/DDBJ databases">
        <authorList>
            <consortium name="AG Swart"/>
            <person name="Singh M."/>
            <person name="Singh A."/>
            <person name="Seah K."/>
            <person name="Emmerich C."/>
        </authorList>
    </citation>
    <scope>NUCLEOTIDE SEQUENCE</scope>
    <source>
        <strain evidence="6">DP1</strain>
    </source>
</reference>
<evidence type="ECO:0000256" key="2">
    <source>
        <dbReference type="ARBA" id="ARBA00022741"/>
    </source>
</evidence>
<dbReference type="PANTHER" id="PTHR12241">
    <property type="entry name" value="TUBULIN POLYGLUTAMYLASE"/>
    <property type="match status" value="1"/>
</dbReference>
<feature type="region of interest" description="Disordered" evidence="5">
    <location>
        <begin position="340"/>
        <end position="361"/>
    </location>
</feature>
<feature type="compositionally biased region" description="Basic and acidic residues" evidence="5">
    <location>
        <begin position="345"/>
        <end position="361"/>
    </location>
</feature>
<dbReference type="GO" id="GO:0005524">
    <property type="term" value="F:ATP binding"/>
    <property type="evidence" value="ECO:0007669"/>
    <property type="project" value="UniProtKB-KW"/>
</dbReference>
<protein>
    <recommendedName>
        <fullName evidence="8">Tubulin polyglutamylase TTLL6</fullName>
    </recommendedName>
</protein>
<proteinExistence type="predicted"/>
<evidence type="ECO:0000313" key="7">
    <source>
        <dbReference type="Proteomes" id="UP001295684"/>
    </source>
</evidence>
<dbReference type="GO" id="GO:0000226">
    <property type="term" value="P:microtubule cytoskeleton organization"/>
    <property type="evidence" value="ECO:0007669"/>
    <property type="project" value="TreeGrafter"/>
</dbReference>
<keyword evidence="3" id="KW-0067">ATP-binding</keyword>
<evidence type="ECO:0000256" key="4">
    <source>
        <dbReference type="SAM" id="Coils"/>
    </source>
</evidence>
<dbReference type="InterPro" id="IPR004344">
    <property type="entry name" value="TTL/TTLL_fam"/>
</dbReference>
<dbReference type="PROSITE" id="PS51221">
    <property type="entry name" value="TTL"/>
    <property type="match status" value="1"/>
</dbReference>
<dbReference type="GO" id="GO:0015631">
    <property type="term" value="F:tubulin binding"/>
    <property type="evidence" value="ECO:0007669"/>
    <property type="project" value="TreeGrafter"/>
</dbReference>
<dbReference type="PANTHER" id="PTHR12241:SF147">
    <property type="entry name" value="TUBULIN POLYGLUTAMYLASE TTLL7"/>
    <property type="match status" value="1"/>
</dbReference>
<dbReference type="GO" id="GO:0070740">
    <property type="term" value="F:tubulin-glutamic acid ligase activity"/>
    <property type="evidence" value="ECO:0007669"/>
    <property type="project" value="TreeGrafter"/>
</dbReference>
<gene>
    <name evidence="6" type="ORF">ECRASSUSDP1_LOCUS12840</name>
</gene>
<dbReference type="GO" id="GO:0036064">
    <property type="term" value="C:ciliary basal body"/>
    <property type="evidence" value="ECO:0007669"/>
    <property type="project" value="TreeGrafter"/>
</dbReference>
<evidence type="ECO:0008006" key="8">
    <source>
        <dbReference type="Google" id="ProtNLM"/>
    </source>
</evidence>
<keyword evidence="2" id="KW-0547">Nucleotide-binding</keyword>
<dbReference type="EMBL" id="CAMPGE010012756">
    <property type="protein sequence ID" value="CAI2371516.1"/>
    <property type="molecule type" value="Genomic_DNA"/>
</dbReference>
<evidence type="ECO:0000256" key="3">
    <source>
        <dbReference type="ARBA" id="ARBA00022840"/>
    </source>
</evidence>
<dbReference type="Pfam" id="PF03133">
    <property type="entry name" value="TTL"/>
    <property type="match status" value="1"/>
</dbReference>
<name>A0AAD1XGP4_EUPCR</name>
<feature type="region of interest" description="Disordered" evidence="5">
    <location>
        <begin position="612"/>
        <end position="637"/>
    </location>
</feature>
<evidence type="ECO:0000256" key="1">
    <source>
        <dbReference type="ARBA" id="ARBA00022598"/>
    </source>
</evidence>
<dbReference type="SUPFAM" id="SSF56059">
    <property type="entry name" value="Glutathione synthetase ATP-binding domain-like"/>
    <property type="match status" value="1"/>
</dbReference>
<evidence type="ECO:0000256" key="5">
    <source>
        <dbReference type="SAM" id="MobiDB-lite"/>
    </source>
</evidence>
<dbReference type="Gene3D" id="3.30.470.20">
    <property type="entry name" value="ATP-grasp fold, B domain"/>
    <property type="match status" value="1"/>
</dbReference>
<keyword evidence="1" id="KW-0436">Ligase</keyword>
<comment type="caution">
    <text evidence="6">The sequence shown here is derived from an EMBL/GenBank/DDBJ whole genome shotgun (WGS) entry which is preliminary data.</text>
</comment>
<sequence>MTRLYKKLNAAFPKEYNFYPKSWVCPVDMHELREFCCSKKRPPMLICKPEASCQGRGIILTKKIEDVPKDKIFVVQKYIKKPFLINEFKFDLRIYVLITSCDPLRIFLFKDGLARFASEKYRPIQSKKTKNYCKASEEDDEESHKRSIISVFNSLEEDGVDIDKIWIDIKDIICKTVVGVQPELAHIYKASNPSDKLGQMCFQILGFDVMLDSNLKSWLLEVNSTPSYNTDSPLDKQIKGDLIRDTFKILGVSQQDRRIVKTMEKYEKKKRENNTEEEQLKLEEDSKAFYQKCLAKKINHEENNLGGFEKIFPPKDEAKMKTYTEIMKKATSLFIESTGTKPKNVQKDKKDKKDQKLASKIDKKGKDHLISPFKKIYNHSKDMGKLKIKNKSKSAVQTTVKKRLDSCENRAQKDNFVKETIIDKDFPAEEICFSTYKKEKFRELHSPIGLHDRNCISPGNDFKSKSNILVGNGNNLAESEYLQCIEKPAHKLSKVCTTGNIENYEKQVSKVPTSLFGESSSFCENTPKKYFDKEEQVSKCNTIFDDFSTVNQRVQSVVKFSDLDWSTSPEKRPCDSNIFLQKEDIQKFPCTTTVTQPIPCVVEKPHQKLHTRVSENQCQRKRSVQSSNNIEAKVEERQNIDTEKEQCYQAGDKSLYKRDCKSNSASRTKILPCKSQAHGEGYKRTALNQYVKKYKVSKKDAQRPPNKNGKASMLIDFCSLYLNKDQISLKNTTKGSKEIYSYLPNLNHSKDLKTKKVIPGSFKNKTKISDKRSHLGPSFNRQSTIAYNYLNSSMRKRSNNLDKLHEFENYLLIKQKQTHEISARREKHISNLRDKSCRGSKIKKEYTGLASRVLLNGSNKSYAPCAITKGFPDLNSK</sequence>
<organism evidence="6 7">
    <name type="scientific">Euplotes crassus</name>
    <dbReference type="NCBI Taxonomy" id="5936"/>
    <lineage>
        <taxon>Eukaryota</taxon>
        <taxon>Sar</taxon>
        <taxon>Alveolata</taxon>
        <taxon>Ciliophora</taxon>
        <taxon>Intramacronucleata</taxon>
        <taxon>Spirotrichea</taxon>
        <taxon>Hypotrichia</taxon>
        <taxon>Euplotida</taxon>
        <taxon>Euplotidae</taxon>
        <taxon>Moneuplotes</taxon>
    </lineage>
</organism>
<evidence type="ECO:0000313" key="6">
    <source>
        <dbReference type="EMBL" id="CAI2371516.1"/>
    </source>
</evidence>
<dbReference type="AlphaFoldDB" id="A0AAD1XGP4"/>
<feature type="coiled-coil region" evidence="4">
    <location>
        <begin position="259"/>
        <end position="286"/>
    </location>
</feature>
<dbReference type="Proteomes" id="UP001295684">
    <property type="component" value="Unassembled WGS sequence"/>
</dbReference>
<keyword evidence="7" id="KW-1185">Reference proteome</keyword>